<name>A0AAW1LVP4_POPJA</name>
<gene>
    <name evidence="2" type="ORF">QE152_g10227</name>
</gene>
<dbReference type="Proteomes" id="UP001458880">
    <property type="component" value="Unassembled WGS sequence"/>
</dbReference>
<dbReference type="EMBL" id="JASPKY010000092">
    <property type="protein sequence ID" value="KAK9737988.1"/>
    <property type="molecule type" value="Genomic_DNA"/>
</dbReference>
<reference evidence="2 3" key="1">
    <citation type="journal article" date="2024" name="BMC Genomics">
        <title>De novo assembly and annotation of Popillia japonica's genome with initial clues to its potential as an invasive pest.</title>
        <authorList>
            <person name="Cucini C."/>
            <person name="Boschi S."/>
            <person name="Funari R."/>
            <person name="Cardaioli E."/>
            <person name="Iannotti N."/>
            <person name="Marturano G."/>
            <person name="Paoli F."/>
            <person name="Bruttini M."/>
            <person name="Carapelli A."/>
            <person name="Frati F."/>
            <person name="Nardi F."/>
        </authorList>
    </citation>
    <scope>NUCLEOTIDE SEQUENCE [LARGE SCALE GENOMIC DNA]</scope>
    <source>
        <strain evidence="2">DMR45628</strain>
    </source>
</reference>
<keyword evidence="3" id="KW-1185">Reference proteome</keyword>
<proteinExistence type="predicted"/>
<evidence type="ECO:0008006" key="4">
    <source>
        <dbReference type="Google" id="ProtNLM"/>
    </source>
</evidence>
<feature type="coiled-coil region" evidence="1">
    <location>
        <begin position="7"/>
        <end position="38"/>
    </location>
</feature>
<organism evidence="2 3">
    <name type="scientific">Popillia japonica</name>
    <name type="common">Japanese beetle</name>
    <dbReference type="NCBI Taxonomy" id="7064"/>
    <lineage>
        <taxon>Eukaryota</taxon>
        <taxon>Metazoa</taxon>
        <taxon>Ecdysozoa</taxon>
        <taxon>Arthropoda</taxon>
        <taxon>Hexapoda</taxon>
        <taxon>Insecta</taxon>
        <taxon>Pterygota</taxon>
        <taxon>Neoptera</taxon>
        <taxon>Endopterygota</taxon>
        <taxon>Coleoptera</taxon>
        <taxon>Polyphaga</taxon>
        <taxon>Scarabaeiformia</taxon>
        <taxon>Scarabaeidae</taxon>
        <taxon>Rutelinae</taxon>
        <taxon>Popillia</taxon>
    </lineage>
</organism>
<comment type="caution">
    <text evidence="2">The sequence shown here is derived from an EMBL/GenBank/DDBJ whole genome shotgun (WGS) entry which is preliminary data.</text>
</comment>
<evidence type="ECO:0000313" key="2">
    <source>
        <dbReference type="EMBL" id="KAK9737988.1"/>
    </source>
</evidence>
<evidence type="ECO:0000256" key="1">
    <source>
        <dbReference type="SAM" id="Coils"/>
    </source>
</evidence>
<protein>
    <recommendedName>
        <fullName evidence="4">Nuclease HARBI1</fullName>
    </recommendedName>
</protein>
<accession>A0AAW1LVP4</accession>
<evidence type="ECO:0000313" key="3">
    <source>
        <dbReference type="Proteomes" id="UP001458880"/>
    </source>
</evidence>
<sequence>MSVLKKRQQLRKSLNRISALLEEAAEMLQEEIVNKKRIWVRKWIEDRETTGGSILLMKQLRSEDPQEYRSGLRMTPENFDELLSLVANSIQRKDTLMRDALPAKVKLEITLTYLATGMSFRSLSHFHQVSKPSISLMIPEVCGEIYTSLKQFIKVFNVIIIQTIKKLCIIRSH</sequence>
<keyword evidence="1" id="KW-0175">Coiled coil</keyword>
<dbReference type="AlphaFoldDB" id="A0AAW1LVP4"/>